<dbReference type="SUPFAM" id="SSF46689">
    <property type="entry name" value="Homeodomain-like"/>
    <property type="match status" value="2"/>
</dbReference>
<evidence type="ECO:0000259" key="5">
    <source>
        <dbReference type="PROSITE" id="PS01124"/>
    </source>
</evidence>
<dbReference type="GO" id="GO:0043565">
    <property type="term" value="F:sequence-specific DNA binding"/>
    <property type="evidence" value="ECO:0007669"/>
    <property type="project" value="InterPro"/>
</dbReference>
<dbReference type="Pfam" id="PF12833">
    <property type="entry name" value="HTH_18"/>
    <property type="match status" value="1"/>
</dbReference>
<keyword evidence="2" id="KW-0238">DNA-binding</keyword>
<evidence type="ECO:0000313" key="7">
    <source>
        <dbReference type="Proteomes" id="UP000187074"/>
    </source>
</evidence>
<dbReference type="RefSeq" id="WP_076322360.1">
    <property type="nucleotide sequence ID" value="NZ_MRTF01000003.1"/>
</dbReference>
<dbReference type="PRINTS" id="PR00032">
    <property type="entry name" value="HTHARAC"/>
</dbReference>
<keyword evidence="4" id="KW-0812">Transmembrane</keyword>
<keyword evidence="4" id="KW-0472">Membrane</keyword>
<dbReference type="STRING" id="1401.BK123_10575"/>
<accession>A0A1R1B3G0</accession>
<name>A0A1R1B3G0_PAELA</name>
<comment type="caution">
    <text evidence="6">The sequence shown here is derived from an EMBL/GenBank/DDBJ whole genome shotgun (WGS) entry which is preliminary data.</text>
</comment>
<evidence type="ECO:0000256" key="3">
    <source>
        <dbReference type="ARBA" id="ARBA00023163"/>
    </source>
</evidence>
<keyword evidence="4" id="KW-1133">Transmembrane helix</keyword>
<feature type="transmembrane region" description="Helical" evidence="4">
    <location>
        <begin position="293"/>
        <end position="314"/>
    </location>
</feature>
<evidence type="ECO:0000256" key="4">
    <source>
        <dbReference type="SAM" id="Phobius"/>
    </source>
</evidence>
<keyword evidence="1" id="KW-0805">Transcription regulation</keyword>
<dbReference type="SMART" id="SM00342">
    <property type="entry name" value="HTH_ARAC"/>
    <property type="match status" value="1"/>
</dbReference>
<dbReference type="EMBL" id="MRTF01000003">
    <property type="protein sequence ID" value="OME93689.1"/>
    <property type="molecule type" value="Genomic_DNA"/>
</dbReference>
<gene>
    <name evidence="6" type="ORF">BK123_10575</name>
</gene>
<proteinExistence type="predicted"/>
<dbReference type="PROSITE" id="PS01124">
    <property type="entry name" value="HTH_ARAC_FAMILY_2"/>
    <property type="match status" value="1"/>
</dbReference>
<dbReference type="Gene3D" id="1.10.10.60">
    <property type="entry name" value="Homeodomain-like"/>
    <property type="match status" value="2"/>
</dbReference>
<dbReference type="InterPro" id="IPR018062">
    <property type="entry name" value="HTH_AraC-typ_CS"/>
</dbReference>
<dbReference type="PROSITE" id="PS00041">
    <property type="entry name" value="HTH_ARAC_FAMILY_1"/>
    <property type="match status" value="1"/>
</dbReference>
<organism evidence="6 7">
    <name type="scientific">Paenibacillus lautus</name>
    <name type="common">Bacillus lautus</name>
    <dbReference type="NCBI Taxonomy" id="1401"/>
    <lineage>
        <taxon>Bacteria</taxon>
        <taxon>Bacillati</taxon>
        <taxon>Bacillota</taxon>
        <taxon>Bacilli</taxon>
        <taxon>Bacillales</taxon>
        <taxon>Paenibacillaceae</taxon>
        <taxon>Paenibacillus</taxon>
    </lineage>
</organism>
<feature type="domain" description="HTH araC/xylS-type" evidence="5">
    <location>
        <begin position="645"/>
        <end position="743"/>
    </location>
</feature>
<dbReference type="PANTHER" id="PTHR43280:SF28">
    <property type="entry name" value="HTH-TYPE TRANSCRIPTIONAL ACTIVATOR RHAS"/>
    <property type="match status" value="1"/>
</dbReference>
<feature type="transmembrane region" description="Helical" evidence="4">
    <location>
        <begin position="12"/>
        <end position="32"/>
    </location>
</feature>
<dbReference type="AlphaFoldDB" id="A0A1R1B3G0"/>
<dbReference type="Proteomes" id="UP000187074">
    <property type="component" value="Unassembled WGS sequence"/>
</dbReference>
<dbReference type="OrthoDB" id="2486005at2"/>
<dbReference type="InterPro" id="IPR020449">
    <property type="entry name" value="Tscrpt_reg_AraC-type_HTH"/>
</dbReference>
<reference evidence="6 7" key="1">
    <citation type="submission" date="2016-11" db="EMBL/GenBank/DDBJ databases">
        <title>Paenibacillus species isolates.</title>
        <authorList>
            <person name="Beno S.M."/>
        </authorList>
    </citation>
    <scope>NUCLEOTIDE SEQUENCE [LARGE SCALE GENOMIC DNA]</scope>
    <source>
        <strain evidence="6 7">FSL F4-0100</strain>
    </source>
</reference>
<evidence type="ECO:0000313" key="6">
    <source>
        <dbReference type="EMBL" id="OME93689.1"/>
    </source>
</evidence>
<evidence type="ECO:0000256" key="2">
    <source>
        <dbReference type="ARBA" id="ARBA00023125"/>
    </source>
</evidence>
<dbReference type="InterPro" id="IPR009057">
    <property type="entry name" value="Homeodomain-like_sf"/>
</dbReference>
<evidence type="ECO:0000256" key="1">
    <source>
        <dbReference type="ARBA" id="ARBA00023015"/>
    </source>
</evidence>
<dbReference type="PANTHER" id="PTHR43280">
    <property type="entry name" value="ARAC-FAMILY TRANSCRIPTIONAL REGULATOR"/>
    <property type="match status" value="1"/>
</dbReference>
<dbReference type="GO" id="GO:0003700">
    <property type="term" value="F:DNA-binding transcription factor activity"/>
    <property type="evidence" value="ECO:0007669"/>
    <property type="project" value="InterPro"/>
</dbReference>
<protein>
    <submittedName>
        <fullName evidence="6">AraC family transcriptional regulator</fullName>
    </submittedName>
</protein>
<keyword evidence="3" id="KW-0804">Transcription</keyword>
<sequence>MNRLIANRGLLQIFFALQLVVGIMFIFNYIVYKNSITGIYDKVSENNRMVIRNIIQSFDTSFSSVNNLIFNIHALPSDRMQLDNGLLDMEKVISLQDSLTSIVSNVDIVEDVVVSFDNHDLAITTRGTSNLDALFDRRYKSQKFNSMFWKTFTRSEHELTIFPAEVYADQSSGYGRNLMIAVDGNKVRMSNKNLMVLINVNRLLKGIDLNSMIPDASLIVLDANRNVILSTEKDLDLVGILNDVYFNPSQEASLTHDDFEYNFYKSDYNGFIYINKLPYKFQNIDSVTNANTWIMYGAIALNVILSVLLSIYLYRPVKNIVQLLGGSSLKGNDFVKIQSGIIKVQRENESLKKQMDLVDEDIRRGVFLQTLDGHHHSREQEMQMQKHYTHFFQCRHFMMAAVYLQPAGKGAAIADFVLEELTDQIRGSLQERYEHVVVYHIEELRFLALIGLDQPSDRKQLVRKFEDYIRLCNQEYTDMFTVWGCVSRTYESKISNCCEAYRNIKDGRLYRNVNADTDMVDTEQIRYVPDIYYPLQKIEKLSNCMLSGKVDEGLQIVSDIVQQNADLHIHHHQMVHIAVSMFFLVMKQADSPSVDRNELFQLESDFIRKVDQAYTHEEIQEALMEVMRVVANTRNHDPRSKLNPAFISQYIELHYMENLYLDHMAEVLDTSSKYFSNYFKKTFGVNYVEYLNKVRLSHAREYLRNTDLSIAEIGEKTGYSNSSTFTTTFKKYSGVSPSEYRKASGK</sequence>
<dbReference type="InterPro" id="IPR018060">
    <property type="entry name" value="HTH_AraC"/>
</dbReference>